<proteinExistence type="inferred from homology"/>
<name>A0A1R3J6P1_9ROSI</name>
<dbReference type="SUPFAM" id="SSF53756">
    <property type="entry name" value="UDP-Glycosyltransferase/glycogen phosphorylase"/>
    <property type="match status" value="1"/>
</dbReference>
<evidence type="ECO:0000313" key="3">
    <source>
        <dbReference type="Proteomes" id="UP000187203"/>
    </source>
</evidence>
<reference evidence="3" key="1">
    <citation type="submission" date="2013-09" db="EMBL/GenBank/DDBJ databases">
        <title>Corchorus olitorius genome sequencing.</title>
        <authorList>
            <person name="Alam M."/>
            <person name="Haque M.S."/>
            <person name="Islam M.S."/>
            <person name="Emdad E.M."/>
            <person name="Islam M.M."/>
            <person name="Ahmed B."/>
            <person name="Halim A."/>
            <person name="Hossen Q.M.M."/>
            <person name="Hossain M.Z."/>
            <person name="Ahmed R."/>
            <person name="Khan M.M."/>
            <person name="Islam R."/>
            <person name="Rashid M.M."/>
            <person name="Khan S.A."/>
            <person name="Rahman M.S."/>
            <person name="Alam M."/>
            <person name="Yahiya A.S."/>
            <person name="Khan M.S."/>
            <person name="Azam M.S."/>
            <person name="Haque T."/>
            <person name="Lashkar M.Z.H."/>
            <person name="Akhand A.I."/>
            <person name="Morshed G."/>
            <person name="Roy S."/>
            <person name="Uddin K.S."/>
            <person name="Rabeya T."/>
            <person name="Hossain A.S."/>
            <person name="Chowdhury A."/>
            <person name="Snigdha A.R."/>
            <person name="Mortoza M.S."/>
            <person name="Matin S.A."/>
            <person name="Hoque S.M.E."/>
            <person name="Islam M.K."/>
            <person name="Roy D.K."/>
            <person name="Haider R."/>
            <person name="Moosa M.M."/>
            <person name="Elias S.M."/>
            <person name="Hasan A.M."/>
            <person name="Jahan S."/>
            <person name="Shafiuddin M."/>
            <person name="Mahmood N."/>
            <person name="Shommy N.S."/>
        </authorList>
    </citation>
    <scope>NUCLEOTIDE SEQUENCE [LARGE SCALE GENOMIC DNA]</scope>
    <source>
        <strain evidence="3">cv. O-4</strain>
    </source>
</reference>
<dbReference type="STRING" id="93759.A0A1R3J6P1"/>
<dbReference type="PANTHER" id="PTHR48048:SF94">
    <property type="entry name" value="GLYCOSYLTRANSFERASE"/>
    <property type="match status" value="1"/>
</dbReference>
<sequence>MKKVELIFVPVPGMGHLASTVDFAKRLIHRDRRIWITILCMNWSSGAADEEYTKSLAASPPDHIQIIELPRVDPPPADMRLKSAEAYIYEFIQRYIPPVRDAVRDIVSQRQKSLSDSSTRIAGLVLDFFCSPMIDVASEFDLPSYIYLTSNASFLAFMFYLVTDDVKY</sequence>
<dbReference type="Gene3D" id="3.40.50.2000">
    <property type="entry name" value="Glycogen Phosphorylase B"/>
    <property type="match status" value="1"/>
</dbReference>
<accession>A0A1R3J6P1</accession>
<dbReference type="EMBL" id="AWUE01016549">
    <property type="protein sequence ID" value="OMO90477.1"/>
    <property type="molecule type" value="Genomic_DNA"/>
</dbReference>
<dbReference type="OrthoDB" id="5835829at2759"/>
<dbReference type="GO" id="GO:0035251">
    <property type="term" value="F:UDP-glucosyltransferase activity"/>
    <property type="evidence" value="ECO:0007669"/>
    <property type="project" value="InterPro"/>
</dbReference>
<gene>
    <name evidence="2" type="ORF">COLO4_19139</name>
</gene>
<evidence type="ECO:0000256" key="1">
    <source>
        <dbReference type="ARBA" id="ARBA00009995"/>
    </source>
</evidence>
<dbReference type="InterPro" id="IPR050481">
    <property type="entry name" value="UDP-glycosyltransf_plant"/>
</dbReference>
<protein>
    <submittedName>
        <fullName evidence="2">UDP-glucuronosyl/UDP-glucosyltransferase</fullName>
    </submittedName>
</protein>
<comment type="similarity">
    <text evidence="1">Belongs to the UDP-glycosyltransferase family.</text>
</comment>
<comment type="caution">
    <text evidence="2">The sequence shown here is derived from an EMBL/GenBank/DDBJ whole genome shotgun (WGS) entry which is preliminary data.</text>
</comment>
<organism evidence="2 3">
    <name type="scientific">Corchorus olitorius</name>
    <dbReference type="NCBI Taxonomy" id="93759"/>
    <lineage>
        <taxon>Eukaryota</taxon>
        <taxon>Viridiplantae</taxon>
        <taxon>Streptophyta</taxon>
        <taxon>Embryophyta</taxon>
        <taxon>Tracheophyta</taxon>
        <taxon>Spermatophyta</taxon>
        <taxon>Magnoliopsida</taxon>
        <taxon>eudicotyledons</taxon>
        <taxon>Gunneridae</taxon>
        <taxon>Pentapetalae</taxon>
        <taxon>rosids</taxon>
        <taxon>malvids</taxon>
        <taxon>Malvales</taxon>
        <taxon>Malvaceae</taxon>
        <taxon>Grewioideae</taxon>
        <taxon>Apeibeae</taxon>
        <taxon>Corchorus</taxon>
    </lineage>
</organism>
<dbReference type="PANTHER" id="PTHR48048">
    <property type="entry name" value="GLYCOSYLTRANSFERASE"/>
    <property type="match status" value="1"/>
</dbReference>
<evidence type="ECO:0000313" key="2">
    <source>
        <dbReference type="EMBL" id="OMO90477.1"/>
    </source>
</evidence>
<keyword evidence="3" id="KW-1185">Reference proteome</keyword>
<dbReference type="AlphaFoldDB" id="A0A1R3J6P1"/>
<dbReference type="Proteomes" id="UP000187203">
    <property type="component" value="Unassembled WGS sequence"/>
</dbReference>